<feature type="region of interest" description="Disordered" evidence="1">
    <location>
        <begin position="1"/>
        <end position="32"/>
    </location>
</feature>
<sequence>MGKASRNKRGRANVPAVTHEPDAPLANWPEGHADVELTGDDDSECIAVTIHGVRHYLHSTTAYELSKKLDGRIREWDVYAKSKGAPGVIDED</sequence>
<dbReference type="STRING" id="381665.SAMN05216554_2905"/>
<feature type="compositionally biased region" description="Basic residues" evidence="1">
    <location>
        <begin position="1"/>
        <end position="11"/>
    </location>
</feature>
<dbReference type="AlphaFoldDB" id="A0A1H3RL98"/>
<evidence type="ECO:0000313" key="2">
    <source>
        <dbReference type="EMBL" id="SDZ26534.1"/>
    </source>
</evidence>
<dbReference type="EMBL" id="FNPZ01000003">
    <property type="protein sequence ID" value="SDZ26534.1"/>
    <property type="molecule type" value="Genomic_DNA"/>
</dbReference>
<evidence type="ECO:0000313" key="3">
    <source>
        <dbReference type="Proteomes" id="UP000198891"/>
    </source>
</evidence>
<protein>
    <submittedName>
        <fullName evidence="2">Uncharacterized protein</fullName>
    </submittedName>
</protein>
<keyword evidence="3" id="KW-1185">Reference proteome</keyword>
<name>A0A1H3RL98_9MICO</name>
<dbReference type="Proteomes" id="UP000198891">
    <property type="component" value="Unassembled WGS sequence"/>
</dbReference>
<gene>
    <name evidence="2" type="ORF">SAMN05216554_2905</name>
</gene>
<accession>A0A1H3RL98</accession>
<organism evidence="2 3">
    <name type="scientific">Herbiconiux ginsengi</name>
    <dbReference type="NCBI Taxonomy" id="381665"/>
    <lineage>
        <taxon>Bacteria</taxon>
        <taxon>Bacillati</taxon>
        <taxon>Actinomycetota</taxon>
        <taxon>Actinomycetes</taxon>
        <taxon>Micrococcales</taxon>
        <taxon>Microbacteriaceae</taxon>
        <taxon>Herbiconiux</taxon>
    </lineage>
</organism>
<evidence type="ECO:0000256" key="1">
    <source>
        <dbReference type="SAM" id="MobiDB-lite"/>
    </source>
</evidence>
<reference evidence="2 3" key="1">
    <citation type="submission" date="2016-10" db="EMBL/GenBank/DDBJ databases">
        <authorList>
            <person name="de Groot N.N."/>
        </authorList>
    </citation>
    <scope>NUCLEOTIDE SEQUENCE [LARGE SCALE GENOMIC DNA]</scope>
    <source>
        <strain evidence="2 3">CGMCC 4.3491</strain>
    </source>
</reference>
<proteinExistence type="predicted"/>